<name>A0ABC8R8C4_9AQUA</name>
<reference evidence="2 3" key="1">
    <citation type="submission" date="2024-02" db="EMBL/GenBank/DDBJ databases">
        <authorList>
            <person name="Vignale AGUSTIN F."/>
            <person name="Sosa J E."/>
            <person name="Modenutti C."/>
        </authorList>
    </citation>
    <scope>NUCLEOTIDE SEQUENCE [LARGE SCALE GENOMIC DNA]</scope>
</reference>
<evidence type="ECO:0000313" key="2">
    <source>
        <dbReference type="EMBL" id="CAK9141194.1"/>
    </source>
</evidence>
<evidence type="ECO:0000313" key="3">
    <source>
        <dbReference type="Proteomes" id="UP001642360"/>
    </source>
</evidence>
<protein>
    <submittedName>
        <fullName evidence="2">Uncharacterized protein</fullName>
    </submittedName>
</protein>
<feature type="region of interest" description="Disordered" evidence="1">
    <location>
        <begin position="1"/>
        <end position="84"/>
    </location>
</feature>
<dbReference type="Proteomes" id="UP001642360">
    <property type="component" value="Unassembled WGS sequence"/>
</dbReference>
<feature type="compositionally biased region" description="Gly residues" evidence="1">
    <location>
        <begin position="26"/>
        <end position="37"/>
    </location>
</feature>
<evidence type="ECO:0000256" key="1">
    <source>
        <dbReference type="SAM" id="MobiDB-lite"/>
    </source>
</evidence>
<comment type="caution">
    <text evidence="2">The sequence shown here is derived from an EMBL/GenBank/DDBJ whole genome shotgun (WGS) entry which is preliminary data.</text>
</comment>
<keyword evidence="3" id="KW-1185">Reference proteome</keyword>
<dbReference type="EMBL" id="CAUOFW020001106">
    <property type="protein sequence ID" value="CAK9141194.1"/>
    <property type="molecule type" value="Genomic_DNA"/>
</dbReference>
<sequence length="193" mass="19446">METKSSKKHGVDLDGGSAHKEAVLGGSQGATLGGAHGKGAQAMPTQAAPGQVMADAQGDLGVGNSHTAPLGSSRRGMSRGDGAFGTIGMTSGIRKKTLVNLCSMVGRKNGVGELQRGSLKETGGTCHELGGAHCALGGAPIILGVVQASFNEASDGYIAQGAEFLLLDHGGDLVPWVVSRSGQSVSWIKRALE</sequence>
<organism evidence="2 3">
    <name type="scientific">Ilex paraguariensis</name>
    <name type="common">yerba mate</name>
    <dbReference type="NCBI Taxonomy" id="185542"/>
    <lineage>
        <taxon>Eukaryota</taxon>
        <taxon>Viridiplantae</taxon>
        <taxon>Streptophyta</taxon>
        <taxon>Embryophyta</taxon>
        <taxon>Tracheophyta</taxon>
        <taxon>Spermatophyta</taxon>
        <taxon>Magnoliopsida</taxon>
        <taxon>eudicotyledons</taxon>
        <taxon>Gunneridae</taxon>
        <taxon>Pentapetalae</taxon>
        <taxon>asterids</taxon>
        <taxon>campanulids</taxon>
        <taxon>Aquifoliales</taxon>
        <taxon>Aquifoliaceae</taxon>
        <taxon>Ilex</taxon>
    </lineage>
</organism>
<feature type="non-terminal residue" evidence="2">
    <location>
        <position position="193"/>
    </location>
</feature>
<feature type="compositionally biased region" description="Basic and acidic residues" evidence="1">
    <location>
        <begin position="1"/>
        <end position="22"/>
    </location>
</feature>
<proteinExistence type="predicted"/>
<accession>A0ABC8R8C4</accession>
<dbReference type="AlphaFoldDB" id="A0ABC8R8C4"/>
<gene>
    <name evidence="2" type="ORF">ILEXP_LOCUS8723</name>
</gene>